<keyword evidence="1" id="KW-1133">Transmembrane helix</keyword>
<keyword evidence="3" id="KW-1185">Reference proteome</keyword>
<accession>A0ABU0IXV7</accession>
<dbReference type="EMBL" id="JAUSVS010000010">
    <property type="protein sequence ID" value="MDQ0466200.1"/>
    <property type="molecule type" value="Genomic_DNA"/>
</dbReference>
<name>A0ABU0IXV7_9CAUL</name>
<proteinExistence type="predicted"/>
<feature type="transmembrane region" description="Helical" evidence="1">
    <location>
        <begin position="20"/>
        <end position="38"/>
    </location>
</feature>
<keyword evidence="1" id="KW-0812">Transmembrane</keyword>
<evidence type="ECO:0000256" key="1">
    <source>
        <dbReference type="SAM" id="Phobius"/>
    </source>
</evidence>
<sequence length="186" mass="20452">MSQMTETTRVDGGAMSRRSIMIRWLVLAALTAGFFYALRNAIPNMIHAALTATPHWPDLALWNAQPLVVQAHVGAAVTAIVIGGVLMTARKGVTFHRTLGWIWAAAMGTTAVVSLFITGLNGDYWSFIHLFSGWTLIMLPLALLAARGHRIGIHRRTMMGLFYGGLIINGFIAFLPGRVMWRLFFG</sequence>
<keyword evidence="1" id="KW-0472">Membrane</keyword>
<feature type="transmembrane region" description="Helical" evidence="1">
    <location>
        <begin position="124"/>
        <end position="146"/>
    </location>
</feature>
<feature type="transmembrane region" description="Helical" evidence="1">
    <location>
        <begin position="99"/>
        <end position="118"/>
    </location>
</feature>
<feature type="transmembrane region" description="Helical" evidence="1">
    <location>
        <begin position="158"/>
        <end position="181"/>
    </location>
</feature>
<evidence type="ECO:0000313" key="3">
    <source>
        <dbReference type="Proteomes" id="UP001228905"/>
    </source>
</evidence>
<dbReference type="Proteomes" id="UP001228905">
    <property type="component" value="Unassembled WGS sequence"/>
</dbReference>
<protein>
    <submittedName>
        <fullName evidence="2">Membrane protein</fullName>
    </submittedName>
</protein>
<comment type="caution">
    <text evidence="2">The sequence shown here is derived from an EMBL/GenBank/DDBJ whole genome shotgun (WGS) entry which is preliminary data.</text>
</comment>
<gene>
    <name evidence="2" type="ORF">QO010_003993</name>
</gene>
<dbReference type="RefSeq" id="WP_307352123.1">
    <property type="nucleotide sequence ID" value="NZ_JAUSVS010000010.1"/>
</dbReference>
<reference evidence="2 3" key="1">
    <citation type="submission" date="2023-07" db="EMBL/GenBank/DDBJ databases">
        <title>Genomic Encyclopedia of Type Strains, Phase IV (KMG-IV): sequencing the most valuable type-strain genomes for metagenomic binning, comparative biology and taxonomic classification.</title>
        <authorList>
            <person name="Goeker M."/>
        </authorList>
    </citation>
    <scope>NUCLEOTIDE SEQUENCE [LARGE SCALE GENOMIC DNA]</scope>
    <source>
        <strain evidence="2 3">DSM 18695</strain>
    </source>
</reference>
<organism evidence="2 3">
    <name type="scientific">Caulobacter ginsengisoli</name>
    <dbReference type="NCBI Taxonomy" id="400775"/>
    <lineage>
        <taxon>Bacteria</taxon>
        <taxon>Pseudomonadati</taxon>
        <taxon>Pseudomonadota</taxon>
        <taxon>Alphaproteobacteria</taxon>
        <taxon>Caulobacterales</taxon>
        <taxon>Caulobacteraceae</taxon>
        <taxon>Caulobacter</taxon>
    </lineage>
</organism>
<evidence type="ECO:0000313" key="2">
    <source>
        <dbReference type="EMBL" id="MDQ0466200.1"/>
    </source>
</evidence>
<feature type="transmembrane region" description="Helical" evidence="1">
    <location>
        <begin position="67"/>
        <end position="87"/>
    </location>
</feature>